<evidence type="ECO:0000313" key="2">
    <source>
        <dbReference type="Proteomes" id="UP000286997"/>
    </source>
</evidence>
<feature type="non-terminal residue" evidence="1">
    <location>
        <position position="1"/>
    </location>
</feature>
<dbReference type="Gene3D" id="3.40.50.300">
    <property type="entry name" value="P-loop containing nucleotide triphosphate hydrolases"/>
    <property type="match status" value="1"/>
</dbReference>
<organism evidence="1 2">
    <name type="scientific">Methylobacterium oryzihabitans</name>
    <dbReference type="NCBI Taxonomy" id="2499852"/>
    <lineage>
        <taxon>Bacteria</taxon>
        <taxon>Pseudomonadati</taxon>
        <taxon>Pseudomonadota</taxon>
        <taxon>Alphaproteobacteria</taxon>
        <taxon>Hyphomicrobiales</taxon>
        <taxon>Methylobacteriaceae</taxon>
        <taxon>Methylobacterium</taxon>
    </lineage>
</organism>
<dbReference type="InterPro" id="IPR027417">
    <property type="entry name" value="P-loop_NTPase"/>
</dbReference>
<dbReference type="EMBL" id="SACP01000056">
    <property type="protein sequence ID" value="RVU12508.1"/>
    <property type="molecule type" value="Genomic_DNA"/>
</dbReference>
<dbReference type="Proteomes" id="UP000286997">
    <property type="component" value="Unassembled WGS sequence"/>
</dbReference>
<keyword evidence="2" id="KW-1185">Reference proteome</keyword>
<dbReference type="SUPFAM" id="SSF52540">
    <property type="entry name" value="P-loop containing nucleoside triphosphate hydrolases"/>
    <property type="match status" value="1"/>
</dbReference>
<accession>A0A437NRH2</accession>
<dbReference type="PANTHER" id="PTHR13696">
    <property type="entry name" value="P-LOOP CONTAINING NUCLEOSIDE TRIPHOSPHATE HYDROLASE"/>
    <property type="match status" value="1"/>
</dbReference>
<dbReference type="AlphaFoldDB" id="A0A437NRH2"/>
<dbReference type="PANTHER" id="PTHR13696:SF96">
    <property type="entry name" value="COBQ_COBB_MIND_PARA NUCLEOTIDE BINDING DOMAIN-CONTAINING PROTEIN"/>
    <property type="match status" value="1"/>
</dbReference>
<reference evidence="1 2" key="1">
    <citation type="submission" date="2019-01" db="EMBL/GenBank/DDBJ databases">
        <authorList>
            <person name="Chen W.-M."/>
        </authorList>
    </citation>
    <scope>NUCLEOTIDE SEQUENCE [LARGE SCALE GENOMIC DNA]</scope>
    <source>
        <strain evidence="1 2">TER-1</strain>
    </source>
</reference>
<comment type="caution">
    <text evidence="1">The sequence shown here is derived from an EMBL/GenBank/DDBJ whole genome shotgun (WGS) entry which is preliminary data.</text>
</comment>
<evidence type="ECO:0000313" key="1">
    <source>
        <dbReference type="EMBL" id="RVU12508.1"/>
    </source>
</evidence>
<gene>
    <name evidence="1" type="ORF">EOE48_27885</name>
</gene>
<proteinExistence type="predicted"/>
<name>A0A437NRH2_9HYPH</name>
<sequence>VEHVGQIGTGALILDTAPHAESTALEAARLADLVLVPCQPSIMDLRAMRKTADLLKLVKVPAFAVLNNVPSYGTVADEAAEMIAESLGLPVCPIRLGDRVAYSRCLITGQVAQEIEPGGKAASEVLKLYMWTCERLGFYASGHGTSATGGTVG</sequence>
<dbReference type="InterPro" id="IPR050678">
    <property type="entry name" value="DNA_Partitioning_ATPase"/>
</dbReference>
<dbReference type="CDD" id="cd02042">
    <property type="entry name" value="ParAB_family"/>
    <property type="match status" value="1"/>
</dbReference>
<protein>
    <submittedName>
        <fullName evidence="1">ParA family protein</fullName>
    </submittedName>
</protein>